<gene>
    <name evidence="3" type="ORF">Pcinc_032585</name>
</gene>
<evidence type="ECO:0000256" key="1">
    <source>
        <dbReference type="SAM" id="Coils"/>
    </source>
</evidence>
<dbReference type="InterPro" id="IPR004244">
    <property type="entry name" value="Transposase_22"/>
</dbReference>
<feature type="coiled-coil region" evidence="1">
    <location>
        <begin position="39"/>
        <end position="94"/>
    </location>
</feature>
<name>A0AAE1EU48_PETCI</name>
<protein>
    <submittedName>
        <fullName evidence="3">Uncharacterized protein</fullName>
    </submittedName>
</protein>
<evidence type="ECO:0000256" key="2">
    <source>
        <dbReference type="SAM" id="MobiDB-lite"/>
    </source>
</evidence>
<organism evidence="3 4">
    <name type="scientific">Petrolisthes cinctipes</name>
    <name type="common">Flat porcelain crab</name>
    <dbReference type="NCBI Taxonomy" id="88211"/>
    <lineage>
        <taxon>Eukaryota</taxon>
        <taxon>Metazoa</taxon>
        <taxon>Ecdysozoa</taxon>
        <taxon>Arthropoda</taxon>
        <taxon>Crustacea</taxon>
        <taxon>Multicrustacea</taxon>
        <taxon>Malacostraca</taxon>
        <taxon>Eumalacostraca</taxon>
        <taxon>Eucarida</taxon>
        <taxon>Decapoda</taxon>
        <taxon>Pleocyemata</taxon>
        <taxon>Anomura</taxon>
        <taxon>Galatheoidea</taxon>
        <taxon>Porcellanidae</taxon>
        <taxon>Petrolisthes</taxon>
    </lineage>
</organism>
<feature type="region of interest" description="Disordered" evidence="2">
    <location>
        <begin position="278"/>
        <end position="338"/>
    </location>
</feature>
<dbReference type="Gene3D" id="1.20.1170.10">
    <property type="match status" value="1"/>
</dbReference>
<comment type="caution">
    <text evidence="3">The sequence shown here is derived from an EMBL/GenBank/DDBJ whole genome shotgun (WGS) entry which is preliminary data.</text>
</comment>
<evidence type="ECO:0000313" key="3">
    <source>
        <dbReference type="EMBL" id="KAK3861461.1"/>
    </source>
</evidence>
<reference evidence="3" key="1">
    <citation type="submission" date="2023-10" db="EMBL/GenBank/DDBJ databases">
        <title>Genome assemblies of two species of porcelain crab, Petrolisthes cinctipes and Petrolisthes manimaculis (Anomura: Porcellanidae).</title>
        <authorList>
            <person name="Angst P."/>
        </authorList>
    </citation>
    <scope>NUCLEOTIDE SEQUENCE</scope>
    <source>
        <strain evidence="3">PB745_01</strain>
        <tissue evidence="3">Gill</tissue>
    </source>
</reference>
<dbReference type="SUPFAM" id="SSF58100">
    <property type="entry name" value="Bacterial hemolysins"/>
    <property type="match status" value="1"/>
</dbReference>
<evidence type="ECO:0000313" key="4">
    <source>
        <dbReference type="Proteomes" id="UP001286313"/>
    </source>
</evidence>
<proteinExistence type="predicted"/>
<accession>A0AAE1EU48</accession>
<dbReference type="Gene3D" id="3.30.70.1820">
    <property type="entry name" value="L1 transposable element, RRM domain"/>
    <property type="match status" value="1"/>
</dbReference>
<sequence length="338" mass="37710">MDTTVLKTILDSQNQAYKGALEVFMKQISEHVNSLQSTISDLRTSLEYTQKEVEELQHEIKNCKQDKKNDREVIKGLKEELQVSGKIAKELEEKVNYQDDYSRRNNLQIIGVEEQGGETWEQTANQVLKLFEEKLHLPNLQLERAHRVGRREDYRGRPNIARFSKFGDREAVMRSVTRLRGTNIFINEDLCPASQDIRRAQLPQLKKARSEGKIAYFRHTRLIIREKPNDYDESGGAEALPPSEAAVEGGLAGAGAGVNAGDSDHAFASASTPSAIGMDVPVASAGAGSGNKPKRKQFHQVGDSRTRSTLPVVIQDRENSEASQRTTRLSVRGGRKGQ</sequence>
<dbReference type="Proteomes" id="UP001286313">
    <property type="component" value="Unassembled WGS sequence"/>
</dbReference>
<keyword evidence="4" id="KW-1185">Reference proteome</keyword>
<dbReference type="PANTHER" id="PTHR11505">
    <property type="entry name" value="L1 TRANSPOSABLE ELEMENT-RELATED"/>
    <property type="match status" value="1"/>
</dbReference>
<dbReference type="AlphaFoldDB" id="A0AAE1EU48"/>
<dbReference type="EMBL" id="JAWQEG010004485">
    <property type="protein sequence ID" value="KAK3861461.1"/>
    <property type="molecule type" value="Genomic_DNA"/>
</dbReference>
<keyword evidence="1" id="KW-0175">Coiled coil</keyword>